<accession>A0A5M9J170</accession>
<dbReference type="Gene3D" id="1.20.1250.20">
    <property type="entry name" value="MFS general substrate transporter like domains"/>
    <property type="match status" value="1"/>
</dbReference>
<name>A0A5M9J170_9PSED</name>
<feature type="transmembrane region" description="Helical" evidence="7">
    <location>
        <begin position="184"/>
        <end position="205"/>
    </location>
</feature>
<keyword evidence="5 7" id="KW-1133">Transmembrane helix</keyword>
<feature type="transmembrane region" description="Helical" evidence="7">
    <location>
        <begin position="226"/>
        <end position="245"/>
    </location>
</feature>
<comment type="caution">
    <text evidence="9">The sequence shown here is derived from an EMBL/GenBank/DDBJ whole genome shotgun (WGS) entry which is preliminary data.</text>
</comment>
<dbReference type="GO" id="GO:0012505">
    <property type="term" value="C:endomembrane system"/>
    <property type="evidence" value="ECO:0007669"/>
    <property type="project" value="UniProtKB-SubCell"/>
</dbReference>
<dbReference type="AlphaFoldDB" id="A0A5M9J170"/>
<evidence type="ECO:0000313" key="9">
    <source>
        <dbReference type="EMBL" id="KAA8562778.1"/>
    </source>
</evidence>
<dbReference type="RefSeq" id="WP_150294325.1">
    <property type="nucleotide sequence ID" value="NZ_VTFH01000001.1"/>
</dbReference>
<gene>
    <name evidence="9" type="ORF">FX985_02844</name>
</gene>
<dbReference type="SUPFAM" id="SSF103473">
    <property type="entry name" value="MFS general substrate transporter"/>
    <property type="match status" value="1"/>
</dbReference>
<reference evidence="9 10" key="1">
    <citation type="journal article" date="2018" name="Plant Biotechnol. Rep.">
        <title>Diversity and antifungal activity of endophytic bacteria associated with Panax ginseng seedlings.</title>
        <authorList>
            <person name="Park J.M."/>
            <person name="Hong C.E."/>
            <person name="Jo S.H."/>
        </authorList>
    </citation>
    <scope>NUCLEOTIDE SEQUENCE [LARGE SCALE GENOMIC DNA]</scope>
    <source>
        <strain evidence="9 10">PgKB38</strain>
    </source>
</reference>
<feature type="transmembrane region" description="Helical" evidence="7">
    <location>
        <begin position="320"/>
        <end position="339"/>
    </location>
</feature>
<evidence type="ECO:0000313" key="10">
    <source>
        <dbReference type="Proteomes" id="UP000323425"/>
    </source>
</evidence>
<dbReference type="InterPro" id="IPR020846">
    <property type="entry name" value="MFS_dom"/>
</dbReference>
<evidence type="ECO:0000256" key="1">
    <source>
        <dbReference type="ARBA" id="ARBA00004127"/>
    </source>
</evidence>
<dbReference type="GO" id="GO:0022857">
    <property type="term" value="F:transmembrane transporter activity"/>
    <property type="evidence" value="ECO:0007669"/>
    <property type="project" value="InterPro"/>
</dbReference>
<dbReference type="Proteomes" id="UP000323425">
    <property type="component" value="Unassembled WGS sequence"/>
</dbReference>
<proteinExistence type="inferred from homology"/>
<feature type="transmembrane region" description="Helical" evidence="7">
    <location>
        <begin position="21"/>
        <end position="40"/>
    </location>
</feature>
<evidence type="ECO:0000256" key="3">
    <source>
        <dbReference type="ARBA" id="ARBA00022448"/>
    </source>
</evidence>
<comment type="subcellular location">
    <subcellularLocation>
        <location evidence="1">Endomembrane system</location>
        <topology evidence="1">Multi-pass membrane protein</topology>
    </subcellularLocation>
</comment>
<feature type="transmembrane region" description="Helical" evidence="7">
    <location>
        <begin position="60"/>
        <end position="81"/>
    </location>
</feature>
<organism evidence="9 10">
    <name type="scientific">Pseudomonas extremaustralis</name>
    <dbReference type="NCBI Taxonomy" id="359110"/>
    <lineage>
        <taxon>Bacteria</taxon>
        <taxon>Pseudomonadati</taxon>
        <taxon>Pseudomonadota</taxon>
        <taxon>Gammaproteobacteria</taxon>
        <taxon>Pseudomonadales</taxon>
        <taxon>Pseudomonadaceae</taxon>
        <taxon>Pseudomonas</taxon>
    </lineage>
</organism>
<dbReference type="EMBL" id="VTFH01000001">
    <property type="protein sequence ID" value="KAA8562778.1"/>
    <property type="molecule type" value="Genomic_DNA"/>
</dbReference>
<dbReference type="InterPro" id="IPR051788">
    <property type="entry name" value="MFS_Transporter"/>
</dbReference>
<keyword evidence="4 7" id="KW-0812">Transmembrane</keyword>
<feature type="transmembrane region" description="Helical" evidence="7">
    <location>
        <begin position="131"/>
        <end position="149"/>
    </location>
</feature>
<evidence type="ECO:0000256" key="2">
    <source>
        <dbReference type="ARBA" id="ARBA00008335"/>
    </source>
</evidence>
<evidence type="ECO:0000256" key="5">
    <source>
        <dbReference type="ARBA" id="ARBA00022989"/>
    </source>
</evidence>
<feature type="transmembrane region" description="Helical" evidence="7">
    <location>
        <begin position="161"/>
        <end position="178"/>
    </location>
</feature>
<evidence type="ECO:0000256" key="7">
    <source>
        <dbReference type="SAM" id="Phobius"/>
    </source>
</evidence>
<comment type="similarity">
    <text evidence="2">Belongs to the major facilitator superfamily.</text>
</comment>
<protein>
    <recommendedName>
        <fullName evidence="8">Major facilitator superfamily (MFS) profile domain-containing protein</fullName>
    </recommendedName>
</protein>
<evidence type="ECO:0000256" key="6">
    <source>
        <dbReference type="ARBA" id="ARBA00023136"/>
    </source>
</evidence>
<sequence>MTIQNKTSNPDYLKGIPVTQIFIAAFVTQFCMGFEVLFRLNAASPIKHDFFDATNVLTSGAMIGEILGVLFLGFAIANLVMSPFVDAIGLRRVHILSLLLYLAGTATIVMAEPGTDQAYMLLWAGSLLQGLAWGSIEAVLNPLVVTLYPTRKVPKLNLFHAAYALGMLLAAPACVLIEHFALGWRVQLCLVFIPAIIALVLIARVKYPPSERVAHGISFKGMFQQTFARPAFYLFLCAMFLTAATELVPGSWIDLTLTKIVGIQGFWLVAFIYTVHIVVRLFTGVLYRLLGSSGILFFGSLFALAGLFLLSQAANPASGMFAALLFGIGTSVMWPTMLAATSERFPKGGSLAIGVTASAGMSSTYALMPIFGKLFDEAKVSSAGGAAAFEALKEGSAALDQVLVTATTSIFQTATLLPCILVVFFAVAWRYDAKRKSSLAIKSKALSPEPL</sequence>
<dbReference type="GO" id="GO:0016020">
    <property type="term" value="C:membrane"/>
    <property type="evidence" value="ECO:0007669"/>
    <property type="project" value="TreeGrafter"/>
</dbReference>
<feature type="transmembrane region" description="Helical" evidence="7">
    <location>
        <begin position="265"/>
        <end position="283"/>
    </location>
</feature>
<feature type="domain" description="Major facilitator superfamily (MFS) profile" evidence="8">
    <location>
        <begin position="21"/>
        <end position="430"/>
    </location>
</feature>
<dbReference type="Pfam" id="PF07690">
    <property type="entry name" value="MFS_1"/>
    <property type="match status" value="1"/>
</dbReference>
<dbReference type="PANTHER" id="PTHR23514:SF3">
    <property type="entry name" value="BYPASS OF STOP CODON PROTEIN 6"/>
    <property type="match status" value="1"/>
</dbReference>
<dbReference type="InterPro" id="IPR011701">
    <property type="entry name" value="MFS"/>
</dbReference>
<feature type="transmembrane region" description="Helical" evidence="7">
    <location>
        <begin position="351"/>
        <end position="371"/>
    </location>
</feature>
<feature type="transmembrane region" description="Helical" evidence="7">
    <location>
        <begin position="409"/>
        <end position="429"/>
    </location>
</feature>
<feature type="transmembrane region" description="Helical" evidence="7">
    <location>
        <begin position="295"/>
        <end position="314"/>
    </location>
</feature>
<dbReference type="PANTHER" id="PTHR23514">
    <property type="entry name" value="BYPASS OF STOP CODON PROTEIN 6"/>
    <property type="match status" value="1"/>
</dbReference>
<dbReference type="InterPro" id="IPR036259">
    <property type="entry name" value="MFS_trans_sf"/>
</dbReference>
<keyword evidence="6 7" id="KW-0472">Membrane</keyword>
<dbReference type="PROSITE" id="PS50850">
    <property type="entry name" value="MFS"/>
    <property type="match status" value="1"/>
</dbReference>
<evidence type="ECO:0000259" key="8">
    <source>
        <dbReference type="PROSITE" id="PS50850"/>
    </source>
</evidence>
<evidence type="ECO:0000256" key="4">
    <source>
        <dbReference type="ARBA" id="ARBA00022692"/>
    </source>
</evidence>
<feature type="transmembrane region" description="Helical" evidence="7">
    <location>
        <begin position="93"/>
        <end position="111"/>
    </location>
</feature>
<keyword evidence="3" id="KW-0813">Transport</keyword>